<protein>
    <submittedName>
        <fullName evidence="1">Uncharacterized protein</fullName>
    </submittedName>
</protein>
<evidence type="ECO:0000313" key="1">
    <source>
        <dbReference type="EMBL" id="ARZ66879.1"/>
    </source>
</evidence>
<name>A0A1Z2KXW7_9ACTN</name>
<dbReference type="EMBL" id="CP021744">
    <property type="protein sequence ID" value="ARZ66879.1"/>
    <property type="molecule type" value="Genomic_DNA"/>
</dbReference>
<dbReference type="AlphaFoldDB" id="A0A1Z2KXW7"/>
<dbReference type="RefSeq" id="WP_087925422.1">
    <property type="nucleotide sequence ID" value="NZ_CP021744.1"/>
</dbReference>
<evidence type="ECO:0000313" key="2">
    <source>
        <dbReference type="Proteomes" id="UP000195755"/>
    </source>
</evidence>
<organism evidence="1 2">
    <name type="scientific">Streptomyces albireticuli</name>
    <dbReference type="NCBI Taxonomy" id="1940"/>
    <lineage>
        <taxon>Bacteria</taxon>
        <taxon>Bacillati</taxon>
        <taxon>Actinomycetota</taxon>
        <taxon>Actinomycetes</taxon>
        <taxon>Kitasatosporales</taxon>
        <taxon>Streptomycetaceae</taxon>
        <taxon>Streptomyces</taxon>
    </lineage>
</organism>
<reference evidence="1 2" key="1">
    <citation type="submission" date="2017-06" db="EMBL/GenBank/DDBJ databases">
        <title>Streptomyces albireticuli Genome sequencing and assembly.</title>
        <authorList>
            <person name="Wang Y."/>
            <person name="Du B."/>
            <person name="Ding Y."/>
            <person name="Liu H."/>
            <person name="Hou Q."/>
            <person name="Liu K."/>
            <person name="Yao L."/>
            <person name="Wang C."/>
        </authorList>
    </citation>
    <scope>NUCLEOTIDE SEQUENCE [LARGE SCALE GENOMIC DNA]</scope>
    <source>
        <strain evidence="1 2">MDJK11</strain>
    </source>
</reference>
<gene>
    <name evidence="1" type="ORF">SMD11_1218</name>
</gene>
<dbReference type="OrthoDB" id="4247418at2"/>
<dbReference type="KEGG" id="salj:SMD11_1218"/>
<sequence>MSEMDGFEELIGDFAKEMENKALEQVASTAFKAARLCGLVMKEAKEWGVPKGLAEGMAADLWQIVMIPAESESVEAGE</sequence>
<proteinExistence type="predicted"/>
<accession>A0A1Z2KXW7</accession>
<dbReference type="Proteomes" id="UP000195755">
    <property type="component" value="Chromosome"/>
</dbReference>